<comment type="catalytic activity">
    <reaction evidence="1">
        <text>L-aspartyl-tRNA(Asn) + L-glutamine + ATP + H2O = L-asparaginyl-tRNA(Asn) + L-glutamate + ADP + phosphate + 2 H(+)</text>
        <dbReference type="Rhea" id="RHEA:14513"/>
        <dbReference type="Rhea" id="RHEA-COMP:9674"/>
        <dbReference type="Rhea" id="RHEA-COMP:9677"/>
        <dbReference type="ChEBI" id="CHEBI:15377"/>
        <dbReference type="ChEBI" id="CHEBI:15378"/>
        <dbReference type="ChEBI" id="CHEBI:29985"/>
        <dbReference type="ChEBI" id="CHEBI:30616"/>
        <dbReference type="ChEBI" id="CHEBI:43474"/>
        <dbReference type="ChEBI" id="CHEBI:58359"/>
        <dbReference type="ChEBI" id="CHEBI:78515"/>
        <dbReference type="ChEBI" id="CHEBI:78516"/>
        <dbReference type="ChEBI" id="CHEBI:456216"/>
    </reaction>
</comment>
<comment type="catalytic activity">
    <reaction evidence="1">
        <text>L-glutamyl-tRNA(Gln) + L-glutamine + ATP + H2O = L-glutaminyl-tRNA(Gln) + L-glutamate + ADP + phosphate + H(+)</text>
        <dbReference type="Rhea" id="RHEA:17521"/>
        <dbReference type="Rhea" id="RHEA-COMP:9681"/>
        <dbReference type="Rhea" id="RHEA-COMP:9684"/>
        <dbReference type="ChEBI" id="CHEBI:15377"/>
        <dbReference type="ChEBI" id="CHEBI:15378"/>
        <dbReference type="ChEBI" id="CHEBI:29985"/>
        <dbReference type="ChEBI" id="CHEBI:30616"/>
        <dbReference type="ChEBI" id="CHEBI:43474"/>
        <dbReference type="ChEBI" id="CHEBI:58359"/>
        <dbReference type="ChEBI" id="CHEBI:78520"/>
        <dbReference type="ChEBI" id="CHEBI:78521"/>
        <dbReference type="ChEBI" id="CHEBI:456216"/>
    </reaction>
</comment>
<dbReference type="GO" id="GO:0006450">
    <property type="term" value="P:regulation of translational fidelity"/>
    <property type="evidence" value="ECO:0007669"/>
    <property type="project" value="InterPro"/>
</dbReference>
<protein>
    <recommendedName>
        <fullName evidence="1">Aspartyl/glutamyl-tRNA(Asn/Gln) amidotransferase subunit C</fullName>
        <shortName evidence="1">Asp/Glu-ADT subunit C</shortName>
        <ecNumber evidence="1">6.3.5.-</ecNumber>
    </recommendedName>
</protein>
<evidence type="ECO:0000313" key="3">
    <source>
        <dbReference type="Proteomes" id="UP000502298"/>
    </source>
</evidence>
<sequence>MSTFSKEEVARLADLARISLTDQELEQFAAELEVINKSVSRLKEVVSSDIPPTSHPIPLTNVWREDEVVSGLDRDEVLAMAPHAEDGKFGVPAILGEE</sequence>
<comment type="function">
    <text evidence="1">Allows the formation of correctly charged Asn-tRNA(Asn) or Gln-tRNA(Gln) through the transamidation of misacylated Asp-tRNA(Asn) or Glu-tRNA(Gln) in organisms which lack either or both of asparaginyl-tRNA or glutaminyl-tRNA synthetases. The reaction takes place in the presence of glutamine and ATP through an activated phospho-Asp-tRNA(Asn) or phospho-Glu-tRNA(Gln).</text>
</comment>
<keyword evidence="1" id="KW-0547">Nucleotide-binding</keyword>
<dbReference type="PANTHER" id="PTHR15004">
    <property type="entry name" value="GLUTAMYL-TRNA(GLN) AMIDOTRANSFERASE SUBUNIT C, MITOCHONDRIAL"/>
    <property type="match status" value="1"/>
</dbReference>
<dbReference type="Pfam" id="PF02686">
    <property type="entry name" value="GatC"/>
    <property type="match status" value="1"/>
</dbReference>
<dbReference type="GO" id="GO:0006412">
    <property type="term" value="P:translation"/>
    <property type="evidence" value="ECO:0007669"/>
    <property type="project" value="UniProtKB-UniRule"/>
</dbReference>
<keyword evidence="1" id="KW-0436">Ligase</keyword>
<dbReference type="AlphaFoldDB" id="A0A6H2EIP7"/>
<dbReference type="HAMAP" id="MF_00122">
    <property type="entry name" value="GatC"/>
    <property type="match status" value="1"/>
</dbReference>
<dbReference type="NCBIfam" id="TIGR00135">
    <property type="entry name" value="gatC"/>
    <property type="match status" value="1"/>
</dbReference>
<comment type="similarity">
    <text evidence="1">Belongs to the GatC family.</text>
</comment>
<keyword evidence="1" id="KW-0648">Protein biosynthesis</keyword>
<keyword evidence="3" id="KW-1185">Reference proteome</keyword>
<dbReference type="RefSeq" id="WP_168917379.1">
    <property type="nucleotide sequence ID" value="NZ_CP050804.1"/>
</dbReference>
<dbReference type="SUPFAM" id="SSF141000">
    <property type="entry name" value="Glu-tRNAGln amidotransferase C subunit"/>
    <property type="match status" value="1"/>
</dbReference>
<dbReference type="InterPro" id="IPR003837">
    <property type="entry name" value="GatC"/>
</dbReference>
<reference evidence="2 3" key="1">
    <citation type="submission" date="2020-03" db="EMBL/GenBank/DDBJ databases">
        <title>Complete genome of Arcanobacterium buesumensis sp. nov. strain 2701.</title>
        <authorList>
            <person name="Borowiak M."/>
            <person name="Alssahen M."/>
            <person name="Laemmler C."/>
            <person name="Malorny B."/>
            <person name="Hassan A."/>
            <person name="Prenger-Berninghoff E."/>
            <person name="Ploetz M."/>
            <person name="Abdulmawjood A."/>
        </authorList>
    </citation>
    <scope>NUCLEOTIDE SEQUENCE [LARGE SCALE GENOMIC DNA]</scope>
    <source>
        <strain evidence="2 3">2701</strain>
    </source>
</reference>
<keyword evidence="2" id="KW-0808">Transferase</keyword>
<gene>
    <name evidence="1 2" type="primary">gatC</name>
    <name evidence="2" type="ORF">HC352_02150</name>
</gene>
<proteinExistence type="inferred from homology"/>
<dbReference type="GO" id="GO:0016740">
    <property type="term" value="F:transferase activity"/>
    <property type="evidence" value="ECO:0007669"/>
    <property type="project" value="UniProtKB-KW"/>
</dbReference>
<dbReference type="PANTHER" id="PTHR15004:SF0">
    <property type="entry name" value="GLUTAMYL-TRNA(GLN) AMIDOTRANSFERASE SUBUNIT C, MITOCHONDRIAL"/>
    <property type="match status" value="1"/>
</dbReference>
<keyword evidence="1" id="KW-0067">ATP-binding</keyword>
<dbReference type="EMBL" id="CP050804">
    <property type="protein sequence ID" value="QJC21438.1"/>
    <property type="molecule type" value="Genomic_DNA"/>
</dbReference>
<accession>A0A6H2EIP7</accession>
<name>A0A6H2EIP7_9ACTO</name>
<evidence type="ECO:0000256" key="1">
    <source>
        <dbReference type="HAMAP-Rule" id="MF_00122"/>
    </source>
</evidence>
<dbReference type="EC" id="6.3.5.-" evidence="1"/>
<comment type="subunit">
    <text evidence="1">Heterotrimer of A, B and C subunits.</text>
</comment>
<dbReference type="KEGG" id="arca:HC352_02150"/>
<dbReference type="InterPro" id="IPR036113">
    <property type="entry name" value="Asp/Glu-ADT_sf_sub_c"/>
</dbReference>
<evidence type="ECO:0000313" key="2">
    <source>
        <dbReference type="EMBL" id="QJC21438.1"/>
    </source>
</evidence>
<dbReference type="GO" id="GO:0070681">
    <property type="term" value="P:glutaminyl-tRNAGln biosynthesis via transamidation"/>
    <property type="evidence" value="ECO:0007669"/>
    <property type="project" value="TreeGrafter"/>
</dbReference>
<dbReference type="Gene3D" id="1.10.20.60">
    <property type="entry name" value="Glu-tRNAGln amidotransferase C subunit, N-terminal domain"/>
    <property type="match status" value="1"/>
</dbReference>
<dbReference type="GO" id="GO:0050567">
    <property type="term" value="F:glutaminyl-tRNA synthase (glutamine-hydrolyzing) activity"/>
    <property type="evidence" value="ECO:0007669"/>
    <property type="project" value="UniProtKB-UniRule"/>
</dbReference>
<dbReference type="GO" id="GO:0005524">
    <property type="term" value="F:ATP binding"/>
    <property type="evidence" value="ECO:0007669"/>
    <property type="project" value="UniProtKB-KW"/>
</dbReference>
<organism evidence="2 3">
    <name type="scientific">Arcanobacterium buesumense</name>
    <dbReference type="NCBI Taxonomy" id="2722751"/>
    <lineage>
        <taxon>Bacteria</taxon>
        <taxon>Bacillati</taxon>
        <taxon>Actinomycetota</taxon>
        <taxon>Actinomycetes</taxon>
        <taxon>Actinomycetales</taxon>
        <taxon>Actinomycetaceae</taxon>
        <taxon>Arcanobacterium</taxon>
    </lineage>
</organism>
<dbReference type="Proteomes" id="UP000502298">
    <property type="component" value="Chromosome"/>
</dbReference>